<dbReference type="Proteomes" id="UP000326837">
    <property type="component" value="Chromosome"/>
</dbReference>
<dbReference type="InterPro" id="IPR013320">
    <property type="entry name" value="ConA-like_dom_sf"/>
</dbReference>
<name>A0A5K7X8U1_9BACT</name>
<evidence type="ECO:0008006" key="4">
    <source>
        <dbReference type="Google" id="ProtNLM"/>
    </source>
</evidence>
<protein>
    <recommendedName>
        <fullName evidence="4">LamG-like jellyroll fold domain-containing protein</fullName>
    </recommendedName>
</protein>
<keyword evidence="3" id="KW-1185">Reference proteome</keyword>
<feature type="chain" id="PRO_5025021024" description="LamG-like jellyroll fold domain-containing protein" evidence="1">
    <location>
        <begin position="23"/>
        <end position="492"/>
    </location>
</feature>
<organism evidence="2 3">
    <name type="scientific">Lacipirellula parvula</name>
    <dbReference type="NCBI Taxonomy" id="2650471"/>
    <lineage>
        <taxon>Bacteria</taxon>
        <taxon>Pseudomonadati</taxon>
        <taxon>Planctomycetota</taxon>
        <taxon>Planctomycetia</taxon>
        <taxon>Pirellulales</taxon>
        <taxon>Lacipirellulaceae</taxon>
        <taxon>Lacipirellula</taxon>
    </lineage>
</organism>
<keyword evidence="1" id="KW-0732">Signal</keyword>
<reference evidence="3" key="1">
    <citation type="submission" date="2019-10" db="EMBL/GenBank/DDBJ databases">
        <title>Lacipirellula parvula gen. nov., sp. nov., representing a lineage of planctomycetes widespread in freshwater anoxic habitats, and description of the family Lacipirellulaceae.</title>
        <authorList>
            <person name="Dedysh S.N."/>
            <person name="Kulichevskaya I.S."/>
            <person name="Beletsky A.V."/>
            <person name="Rakitin A.L."/>
            <person name="Mardanov A.V."/>
            <person name="Ivanova A.A."/>
            <person name="Saltykova V.X."/>
            <person name="Rijpstra W.I.C."/>
            <person name="Sinninghe Damste J.S."/>
            <person name="Ravin N.V."/>
        </authorList>
    </citation>
    <scope>NUCLEOTIDE SEQUENCE [LARGE SCALE GENOMIC DNA]</scope>
    <source>
        <strain evidence="3">PX69</strain>
    </source>
</reference>
<dbReference type="RefSeq" id="WP_152097367.1">
    <property type="nucleotide sequence ID" value="NZ_AP021861.1"/>
</dbReference>
<dbReference type="Gene3D" id="2.60.120.200">
    <property type="match status" value="1"/>
</dbReference>
<proteinExistence type="predicted"/>
<dbReference type="Pfam" id="PF13385">
    <property type="entry name" value="Laminin_G_3"/>
    <property type="match status" value="1"/>
</dbReference>
<sequence length="492" mass="50230">MAIRTFCLSLAAVATLSNSASAALKHLYTFNDGAVTDSVGGANGTLEAGAVIVAGQLTLSGGGQFANLPAATIGINAYTKTTLELWVNAAPASNNQFTMAAAFGRHGNAGAGAGEDANLGYDYIMVQPTRGAGELFSRAAITDGTYSEETGVNGSILAGTGQKYLAVTIDSSAGVDNTTLSYYINGALIGTANGTDDLADVGNAVAYLGKSVYANDPYFTGSINEFRIHNDVLTPAQIAASSTAGPAGLAGPTLTINRDTGAVTLSNQQAAIQVFSYSITSASGGLNPASWTTVAGHFDSAGNGSFDSNDAWSTTALTKTAITEEEPFGDGGAEDGGTLGTVTFSTNGGWIKSFREDVAITTQALINGVPTTLIPDIKYVGNGGQPFKRSDLNFDNVINGNDWIVFRNNNLVALDPNLSDAQTAALGDLNGDGVSNFLDFRVFQADFDAANGVGALSALVGAVPEPSSFAIGLSAVSALLLSGRTSRRRTTV</sequence>
<feature type="signal peptide" evidence="1">
    <location>
        <begin position="1"/>
        <end position="22"/>
    </location>
</feature>
<dbReference type="KEGG" id="lpav:PLANPX_0793"/>
<dbReference type="AlphaFoldDB" id="A0A5K7X8U1"/>
<dbReference type="SUPFAM" id="SSF49899">
    <property type="entry name" value="Concanavalin A-like lectins/glucanases"/>
    <property type="match status" value="1"/>
</dbReference>
<evidence type="ECO:0000313" key="3">
    <source>
        <dbReference type="Proteomes" id="UP000326837"/>
    </source>
</evidence>
<accession>A0A5K7X8U1</accession>
<gene>
    <name evidence="2" type="ORF">PLANPX_0793</name>
</gene>
<dbReference type="EMBL" id="AP021861">
    <property type="protein sequence ID" value="BBO31181.1"/>
    <property type="molecule type" value="Genomic_DNA"/>
</dbReference>
<evidence type="ECO:0000313" key="2">
    <source>
        <dbReference type="EMBL" id="BBO31181.1"/>
    </source>
</evidence>
<evidence type="ECO:0000256" key="1">
    <source>
        <dbReference type="SAM" id="SignalP"/>
    </source>
</evidence>